<evidence type="ECO:0000313" key="2">
    <source>
        <dbReference type="EMBL" id="KUK83459.1"/>
    </source>
</evidence>
<dbReference type="EMBL" id="LGGS01000030">
    <property type="protein sequence ID" value="KUK83459.1"/>
    <property type="molecule type" value="Genomic_DNA"/>
</dbReference>
<dbReference type="GO" id="GO:0006085">
    <property type="term" value="P:acetyl-CoA biosynthetic process"/>
    <property type="evidence" value="ECO:0007669"/>
    <property type="project" value="TreeGrafter"/>
</dbReference>
<dbReference type="SUPFAM" id="SSF56801">
    <property type="entry name" value="Acetyl-CoA synthetase-like"/>
    <property type="match status" value="1"/>
</dbReference>
<evidence type="ECO:0000259" key="1">
    <source>
        <dbReference type="Pfam" id="PF16177"/>
    </source>
</evidence>
<feature type="non-terminal residue" evidence="2">
    <location>
        <position position="114"/>
    </location>
</feature>
<protein>
    <submittedName>
        <fullName evidence="2">Acetyl-coenzyme A synthetase</fullName>
    </submittedName>
</protein>
<organism evidence="2 3">
    <name type="scientific">Pelotomaculum thermopropionicum</name>
    <dbReference type="NCBI Taxonomy" id="110500"/>
    <lineage>
        <taxon>Bacteria</taxon>
        <taxon>Bacillati</taxon>
        <taxon>Bacillota</taxon>
        <taxon>Clostridia</taxon>
        <taxon>Eubacteriales</taxon>
        <taxon>Desulfotomaculaceae</taxon>
        <taxon>Pelotomaculum</taxon>
    </lineage>
</organism>
<reference evidence="3" key="1">
    <citation type="journal article" date="2015" name="MBio">
        <title>Genome-Resolved Metagenomic Analysis Reveals Roles for Candidate Phyla and Other Microbial Community Members in Biogeochemical Transformations in Oil Reservoirs.</title>
        <authorList>
            <person name="Hu P."/>
            <person name="Tom L."/>
            <person name="Singh A."/>
            <person name="Thomas B.C."/>
            <person name="Baker B.J."/>
            <person name="Piceno Y.M."/>
            <person name="Andersen G.L."/>
            <person name="Banfield J.F."/>
        </authorList>
    </citation>
    <scope>NUCLEOTIDE SEQUENCE [LARGE SCALE GENOMIC DNA]</scope>
</reference>
<sequence>MPFKTNTNVAVNLADDKMKIFNPSSEIAEKARIKTMQQRNEMWRKSIHEPDEFWAEMAEEHIDWFKKWDAVEEFSFTGDVFIRYFRGAKLNAAYNCLDRHLTGWRKNKAALIWQ</sequence>
<dbReference type="GO" id="GO:0003987">
    <property type="term" value="F:acetate-CoA ligase activity"/>
    <property type="evidence" value="ECO:0007669"/>
    <property type="project" value="TreeGrafter"/>
</dbReference>
<gene>
    <name evidence="2" type="ORF">XD97_0178</name>
</gene>
<dbReference type="AlphaFoldDB" id="A0A101HV98"/>
<dbReference type="InterPro" id="IPR042099">
    <property type="entry name" value="ANL_N_sf"/>
</dbReference>
<name>A0A101HV98_9FIRM</name>
<proteinExistence type="predicted"/>
<dbReference type="PANTHER" id="PTHR24095">
    <property type="entry name" value="ACETYL-COENZYME A SYNTHETASE"/>
    <property type="match status" value="1"/>
</dbReference>
<dbReference type="InterPro" id="IPR032387">
    <property type="entry name" value="ACAS_N"/>
</dbReference>
<dbReference type="Pfam" id="PF16177">
    <property type="entry name" value="ACAS_N"/>
    <property type="match status" value="1"/>
</dbReference>
<dbReference type="Proteomes" id="UP000054705">
    <property type="component" value="Unassembled WGS sequence"/>
</dbReference>
<dbReference type="Gene3D" id="3.40.50.12780">
    <property type="entry name" value="N-terminal domain of ligase-like"/>
    <property type="match status" value="1"/>
</dbReference>
<dbReference type="GO" id="GO:0005829">
    <property type="term" value="C:cytosol"/>
    <property type="evidence" value="ECO:0007669"/>
    <property type="project" value="TreeGrafter"/>
</dbReference>
<dbReference type="PANTHER" id="PTHR24095:SF14">
    <property type="entry name" value="ACETYL-COENZYME A SYNTHETASE 1"/>
    <property type="match status" value="1"/>
</dbReference>
<feature type="domain" description="Acetyl-coenzyme A synthetase N-terminal" evidence="1">
    <location>
        <begin position="41"/>
        <end position="96"/>
    </location>
</feature>
<accession>A0A101HV98</accession>
<comment type="caution">
    <text evidence="2">The sequence shown here is derived from an EMBL/GenBank/DDBJ whole genome shotgun (WGS) entry which is preliminary data.</text>
</comment>
<evidence type="ECO:0000313" key="3">
    <source>
        <dbReference type="Proteomes" id="UP000054705"/>
    </source>
</evidence>